<dbReference type="EMBL" id="CP022572">
    <property type="protein sequence ID" value="AZU65133.1"/>
    <property type="molecule type" value="Genomic_DNA"/>
</dbReference>
<keyword evidence="2" id="KW-0378">Hydrolase</keyword>
<dbReference type="AlphaFoldDB" id="A0A3T0I721"/>
<organism evidence="2 3">
    <name type="scientific">Neobacillus mesonae</name>
    <dbReference type="NCBI Taxonomy" id="1193713"/>
    <lineage>
        <taxon>Bacteria</taxon>
        <taxon>Bacillati</taxon>
        <taxon>Bacillota</taxon>
        <taxon>Bacilli</taxon>
        <taxon>Bacillales</taxon>
        <taxon>Bacillaceae</taxon>
        <taxon>Neobacillus</taxon>
    </lineage>
</organism>
<dbReference type="GO" id="GO:0016787">
    <property type="term" value="F:hydrolase activity"/>
    <property type="evidence" value="ECO:0007669"/>
    <property type="project" value="UniProtKB-KW"/>
</dbReference>
<dbReference type="PANTHER" id="PTHR23131">
    <property type="entry name" value="ENDORIBONUCLEASE LACTB2"/>
    <property type="match status" value="1"/>
</dbReference>
<feature type="domain" description="Metallo-beta-lactamase" evidence="1">
    <location>
        <begin position="10"/>
        <end position="223"/>
    </location>
</feature>
<dbReference type="InterPro" id="IPR050662">
    <property type="entry name" value="Sec-metab_biosynth-thioest"/>
</dbReference>
<evidence type="ECO:0000259" key="1">
    <source>
        <dbReference type="SMART" id="SM00849"/>
    </source>
</evidence>
<dbReference type="OrthoDB" id="9761531at2"/>
<reference evidence="2 3" key="1">
    <citation type="submission" date="2017-07" db="EMBL/GenBank/DDBJ databases">
        <title>The complete genome sequence of Bacillus mesonae strain H20-5, an efficient strain improving plant abiotic stress resistance.</title>
        <authorList>
            <person name="Kim S.Y."/>
            <person name="Song H."/>
            <person name="Sang M.K."/>
            <person name="Weon H.-Y."/>
            <person name="Song J."/>
        </authorList>
    </citation>
    <scope>NUCLEOTIDE SEQUENCE [LARGE SCALE GENOMIC DNA]</scope>
    <source>
        <strain evidence="2 3">H20-5</strain>
    </source>
</reference>
<dbReference type="STRING" id="1193713.GCA_001636315_01908"/>
<dbReference type="InterPro" id="IPR036866">
    <property type="entry name" value="RibonucZ/Hydroxyglut_hydro"/>
</dbReference>
<gene>
    <name evidence="2" type="ORF">CHR53_25050</name>
</gene>
<keyword evidence="3" id="KW-1185">Reference proteome</keyword>
<evidence type="ECO:0000313" key="3">
    <source>
        <dbReference type="Proteomes" id="UP000282892"/>
    </source>
</evidence>
<dbReference type="SMART" id="SM00849">
    <property type="entry name" value="Lactamase_B"/>
    <property type="match status" value="1"/>
</dbReference>
<sequence length="308" mass="35046">MVPVSSSLKSVNFFLYKKQHSLTLIDAGFDNEDCWNALQTALTAHDLSLNDITQILLTHHHVDHIGLVNRILSEHPVPVYAHPLSVPRLKRDDDFMAMRVEFFAKLYQEMGCGEQGEKQTAYLQQALEKNRTEKMDGEIRTVKGNQLLDFDVLYVPGHAPDQIAFYQKDCQWLFGGDLLLEHISSNALVEPDLEGHRMMTLYEHYQSLKRVLGVNADVIFPGHGMLIENHKALIQKRLDGIGRKADKFLALIEFGSTTAAAVAKTYYKETYIKQFSLVMSEVIGHLDYLELQGKVQKEMVSGVWYYSA</sequence>
<protein>
    <submittedName>
        <fullName evidence="2">MBL fold metallo-hydrolase</fullName>
    </submittedName>
</protein>
<dbReference type="Pfam" id="PF00753">
    <property type="entry name" value="Lactamase_B"/>
    <property type="match status" value="1"/>
</dbReference>
<dbReference type="SUPFAM" id="SSF56281">
    <property type="entry name" value="Metallo-hydrolase/oxidoreductase"/>
    <property type="match status" value="1"/>
</dbReference>
<dbReference type="PANTHER" id="PTHR23131:SF4">
    <property type="entry name" value="METALLO-BETA-LACTAMASE SUPERFAMILY POTEIN"/>
    <property type="match status" value="1"/>
</dbReference>
<proteinExistence type="predicted"/>
<accession>A0A3T0I721</accession>
<dbReference type="KEGG" id="nmk:CHR53_25050"/>
<dbReference type="Proteomes" id="UP000282892">
    <property type="component" value="Chromosome"/>
</dbReference>
<dbReference type="InterPro" id="IPR001279">
    <property type="entry name" value="Metallo-B-lactamas"/>
</dbReference>
<dbReference type="Gene3D" id="3.60.15.10">
    <property type="entry name" value="Ribonuclease Z/Hydroxyacylglutathione hydrolase-like"/>
    <property type="match status" value="1"/>
</dbReference>
<evidence type="ECO:0000313" key="2">
    <source>
        <dbReference type="EMBL" id="AZU65133.1"/>
    </source>
</evidence>
<name>A0A3T0I721_9BACI</name>